<sequence>MLRAVVGLFLVLVLGTALSNGVPTGDRHAFGCDQARPSVLTHALALESELETGLDDLADPPFSDAIPEMSAIGRLVTGRRDLKSTHLEALLTCGRLLI</sequence>
<gene>
    <name evidence="1" type="ORF">Pan44_53990</name>
</gene>
<organism evidence="1 2">
    <name type="scientific">Caulifigura coniformis</name>
    <dbReference type="NCBI Taxonomy" id="2527983"/>
    <lineage>
        <taxon>Bacteria</taxon>
        <taxon>Pseudomonadati</taxon>
        <taxon>Planctomycetota</taxon>
        <taxon>Planctomycetia</taxon>
        <taxon>Planctomycetales</taxon>
        <taxon>Planctomycetaceae</taxon>
        <taxon>Caulifigura</taxon>
    </lineage>
</organism>
<evidence type="ECO:0000313" key="1">
    <source>
        <dbReference type="EMBL" id="QDT57331.1"/>
    </source>
</evidence>
<keyword evidence="2" id="KW-1185">Reference proteome</keyword>
<dbReference type="Proteomes" id="UP000315700">
    <property type="component" value="Chromosome"/>
</dbReference>
<dbReference type="RefSeq" id="WP_145034685.1">
    <property type="nucleotide sequence ID" value="NZ_CP036271.1"/>
</dbReference>
<dbReference type="KEGG" id="ccos:Pan44_53990"/>
<reference evidence="1 2" key="1">
    <citation type="submission" date="2019-02" db="EMBL/GenBank/DDBJ databases">
        <title>Deep-cultivation of Planctomycetes and their phenomic and genomic characterization uncovers novel biology.</title>
        <authorList>
            <person name="Wiegand S."/>
            <person name="Jogler M."/>
            <person name="Boedeker C."/>
            <person name="Pinto D."/>
            <person name="Vollmers J."/>
            <person name="Rivas-Marin E."/>
            <person name="Kohn T."/>
            <person name="Peeters S.H."/>
            <person name="Heuer A."/>
            <person name="Rast P."/>
            <person name="Oberbeckmann S."/>
            <person name="Bunk B."/>
            <person name="Jeske O."/>
            <person name="Meyerdierks A."/>
            <person name="Storesund J.E."/>
            <person name="Kallscheuer N."/>
            <person name="Luecker S."/>
            <person name="Lage O.M."/>
            <person name="Pohl T."/>
            <person name="Merkel B.J."/>
            <person name="Hornburger P."/>
            <person name="Mueller R.-W."/>
            <person name="Bruemmer F."/>
            <person name="Labrenz M."/>
            <person name="Spormann A.M."/>
            <person name="Op den Camp H."/>
            <person name="Overmann J."/>
            <person name="Amann R."/>
            <person name="Jetten M.S.M."/>
            <person name="Mascher T."/>
            <person name="Medema M.H."/>
            <person name="Devos D.P."/>
            <person name="Kaster A.-K."/>
            <person name="Ovreas L."/>
            <person name="Rohde M."/>
            <person name="Galperin M.Y."/>
            <person name="Jogler C."/>
        </authorList>
    </citation>
    <scope>NUCLEOTIDE SEQUENCE [LARGE SCALE GENOMIC DNA]</scope>
    <source>
        <strain evidence="1 2">Pan44</strain>
    </source>
</reference>
<dbReference type="AlphaFoldDB" id="A0A517SMI0"/>
<dbReference type="EMBL" id="CP036271">
    <property type="protein sequence ID" value="QDT57331.1"/>
    <property type="molecule type" value="Genomic_DNA"/>
</dbReference>
<evidence type="ECO:0000313" key="2">
    <source>
        <dbReference type="Proteomes" id="UP000315700"/>
    </source>
</evidence>
<dbReference type="InParanoid" id="A0A517SMI0"/>
<protein>
    <submittedName>
        <fullName evidence="1">Uncharacterized protein</fullName>
    </submittedName>
</protein>
<name>A0A517SMI0_9PLAN</name>
<proteinExistence type="predicted"/>
<accession>A0A517SMI0</accession>